<dbReference type="Proteomes" id="UP000003688">
    <property type="component" value="Unassembled WGS sequence"/>
</dbReference>
<dbReference type="InterPro" id="IPR001789">
    <property type="entry name" value="Sig_transdc_resp-reg_receiver"/>
</dbReference>
<comment type="caution">
    <text evidence="2">Lacks conserved residue(s) required for the propagation of feature annotation.</text>
</comment>
<dbReference type="PROSITE" id="PS50110">
    <property type="entry name" value="RESPONSE_REGULATORY"/>
    <property type="match status" value="1"/>
</dbReference>
<dbReference type="PANTHER" id="PTHR44591:SF3">
    <property type="entry name" value="RESPONSE REGULATORY DOMAIN-CONTAINING PROTEIN"/>
    <property type="match status" value="1"/>
</dbReference>
<dbReference type="OrthoDB" id="189380at2"/>
<protein>
    <submittedName>
        <fullName evidence="4">Response regulator receiver protein</fullName>
    </submittedName>
</protein>
<dbReference type="EMBL" id="ABOX02000006">
    <property type="protein sequence ID" value="EEF62024.1"/>
    <property type="molecule type" value="Genomic_DNA"/>
</dbReference>
<dbReference type="Gene3D" id="3.40.50.2300">
    <property type="match status" value="1"/>
</dbReference>
<dbReference type="InterPro" id="IPR050595">
    <property type="entry name" value="Bact_response_regulator"/>
</dbReference>
<dbReference type="PANTHER" id="PTHR44591">
    <property type="entry name" value="STRESS RESPONSE REGULATOR PROTEIN 1"/>
    <property type="match status" value="1"/>
</dbReference>
<comment type="caution">
    <text evidence="4">The sequence shown here is derived from an EMBL/GenBank/DDBJ whole genome shotgun (WGS) entry which is preliminary data.</text>
</comment>
<keyword evidence="1" id="KW-0597">Phosphoprotein</keyword>
<gene>
    <name evidence="4" type="ORF">Cflav_PD6299</name>
</gene>
<dbReference type="CDD" id="cd00156">
    <property type="entry name" value="REC"/>
    <property type="match status" value="1"/>
</dbReference>
<dbReference type="RefSeq" id="WP_007413776.1">
    <property type="nucleotide sequence ID" value="NZ_ABOX02000006.1"/>
</dbReference>
<dbReference type="SUPFAM" id="SSF52172">
    <property type="entry name" value="CheY-like"/>
    <property type="match status" value="1"/>
</dbReference>
<name>B9XD78_PEDPL</name>
<dbReference type="SMART" id="SM00448">
    <property type="entry name" value="REC"/>
    <property type="match status" value="1"/>
</dbReference>
<evidence type="ECO:0000256" key="1">
    <source>
        <dbReference type="ARBA" id="ARBA00022553"/>
    </source>
</evidence>
<evidence type="ECO:0000259" key="3">
    <source>
        <dbReference type="PROSITE" id="PS50110"/>
    </source>
</evidence>
<dbReference type="GO" id="GO:0000160">
    <property type="term" value="P:phosphorelay signal transduction system"/>
    <property type="evidence" value="ECO:0007669"/>
    <property type="project" value="InterPro"/>
</dbReference>
<dbReference type="STRING" id="320771.Cflav_PD6299"/>
<feature type="domain" description="Response regulatory" evidence="3">
    <location>
        <begin position="12"/>
        <end position="128"/>
    </location>
</feature>
<dbReference type="InterPro" id="IPR011006">
    <property type="entry name" value="CheY-like_superfamily"/>
</dbReference>
<proteinExistence type="predicted"/>
<evidence type="ECO:0000256" key="2">
    <source>
        <dbReference type="PROSITE-ProRule" id="PRU00169"/>
    </source>
</evidence>
<accession>B9XD78</accession>
<sequence length="149" mass="16442">MEHQADPAKQRHVLVVDDNAELALAFREALQLHGYEASVAMNGVQALKIVMQTKVDAILCELTMPQLDGDMFFNTLQRVRPALSRRFIFVTGNAGKPKYEPFLKNSSCPVLYKPVSADNLLITVAGLFTASVDNQTQGTRECSSNESQV</sequence>
<dbReference type="AlphaFoldDB" id="B9XD78"/>
<evidence type="ECO:0000313" key="4">
    <source>
        <dbReference type="EMBL" id="EEF62024.1"/>
    </source>
</evidence>
<organism evidence="4 5">
    <name type="scientific">Pedosphaera parvula (strain Ellin514)</name>
    <dbReference type="NCBI Taxonomy" id="320771"/>
    <lineage>
        <taxon>Bacteria</taxon>
        <taxon>Pseudomonadati</taxon>
        <taxon>Verrucomicrobiota</taxon>
        <taxon>Pedosphaerae</taxon>
        <taxon>Pedosphaerales</taxon>
        <taxon>Pedosphaeraceae</taxon>
        <taxon>Pedosphaera</taxon>
    </lineage>
</organism>
<evidence type="ECO:0000313" key="5">
    <source>
        <dbReference type="Proteomes" id="UP000003688"/>
    </source>
</evidence>
<reference evidence="4 5" key="1">
    <citation type="journal article" date="2011" name="J. Bacteriol.">
        <title>Genome sequence of 'Pedosphaera parvula' Ellin514, an aerobic Verrucomicrobial isolate from pasture soil.</title>
        <authorList>
            <person name="Kant R."/>
            <person name="van Passel M.W."/>
            <person name="Sangwan P."/>
            <person name="Palva A."/>
            <person name="Lucas S."/>
            <person name="Copeland A."/>
            <person name="Lapidus A."/>
            <person name="Glavina Del Rio T."/>
            <person name="Dalin E."/>
            <person name="Tice H."/>
            <person name="Bruce D."/>
            <person name="Goodwin L."/>
            <person name="Pitluck S."/>
            <person name="Chertkov O."/>
            <person name="Larimer F.W."/>
            <person name="Land M.L."/>
            <person name="Hauser L."/>
            <person name="Brettin T.S."/>
            <person name="Detter J.C."/>
            <person name="Han S."/>
            <person name="de Vos W.M."/>
            <person name="Janssen P.H."/>
            <person name="Smidt H."/>
        </authorList>
    </citation>
    <scope>NUCLEOTIDE SEQUENCE [LARGE SCALE GENOMIC DNA]</scope>
    <source>
        <strain evidence="4 5">Ellin514</strain>
    </source>
</reference>
<keyword evidence="5" id="KW-1185">Reference proteome</keyword>
<dbReference type="Pfam" id="PF00072">
    <property type="entry name" value="Response_reg"/>
    <property type="match status" value="1"/>
</dbReference>